<evidence type="ECO:0000313" key="1">
    <source>
        <dbReference type="EMBL" id="KTR05001.1"/>
    </source>
</evidence>
<dbReference type="AlphaFoldDB" id="A0A175RNH6"/>
<dbReference type="InterPro" id="IPR016181">
    <property type="entry name" value="Acyl_CoA_acyltransferase"/>
</dbReference>
<dbReference type="Proteomes" id="UP000078529">
    <property type="component" value="Unassembled WGS sequence"/>
</dbReference>
<evidence type="ECO:0000313" key="2">
    <source>
        <dbReference type="Proteomes" id="UP000078529"/>
    </source>
</evidence>
<dbReference type="SUPFAM" id="SSF55729">
    <property type="entry name" value="Acyl-CoA N-acyltransferases (Nat)"/>
    <property type="match status" value="1"/>
</dbReference>
<evidence type="ECO:0008006" key="3">
    <source>
        <dbReference type="Google" id="ProtNLM"/>
    </source>
</evidence>
<keyword evidence="2" id="KW-1185">Reference proteome</keyword>
<protein>
    <recommendedName>
        <fullName evidence="3">N-acetyltransferase domain-containing protein</fullName>
    </recommendedName>
</protein>
<reference evidence="1 2" key="1">
    <citation type="journal article" date="2016" name="Front. Microbiol.">
        <title>Genomic Resource of Rice Seed Associated Bacteria.</title>
        <authorList>
            <person name="Midha S."/>
            <person name="Bansal K."/>
            <person name="Sharma S."/>
            <person name="Kumar N."/>
            <person name="Patil P.P."/>
            <person name="Chaudhry V."/>
            <person name="Patil P.B."/>
        </authorList>
    </citation>
    <scope>NUCLEOTIDE SEQUENCE [LARGE SCALE GENOMIC DNA]</scope>
    <source>
        <strain evidence="1 2">NS365</strain>
    </source>
</reference>
<name>A0A175RNH6_9HYPH</name>
<accession>A0A175RNH6</accession>
<proteinExistence type="predicted"/>
<comment type="caution">
    <text evidence="1">The sequence shown here is derived from an EMBL/GenBank/DDBJ whole genome shotgun (WGS) entry which is preliminary data.</text>
</comment>
<dbReference type="EMBL" id="LDQA01000028">
    <property type="protein sequence ID" value="KTR05001.1"/>
    <property type="molecule type" value="Genomic_DNA"/>
</dbReference>
<dbReference type="RefSeq" id="WP_058600764.1">
    <property type="nucleotide sequence ID" value="NZ_LDQA01000028.1"/>
</dbReference>
<organism evidence="1 2">
    <name type="scientific">Aureimonas ureilytica</name>
    <dbReference type="NCBI Taxonomy" id="401562"/>
    <lineage>
        <taxon>Bacteria</taxon>
        <taxon>Pseudomonadati</taxon>
        <taxon>Pseudomonadota</taxon>
        <taxon>Alphaproteobacteria</taxon>
        <taxon>Hyphomicrobiales</taxon>
        <taxon>Aurantimonadaceae</taxon>
        <taxon>Aureimonas</taxon>
    </lineage>
</organism>
<sequence length="157" mass="17697">MRLLYGDDRAVIEFVSMMLPNDRTAFANARGIGVLDDDGRLVAGVLYHGWEPEAGVIEMSSASLSRRWLTRPVLDAIFRYPFEGIGCQLVALRVSERNTHLHRILRAFGFAEFFIPRLRGRDEGEIIFTLTDDAWRSGRFQKGATHGQEGRERSAGA</sequence>
<dbReference type="Gene3D" id="3.40.630.30">
    <property type="match status" value="1"/>
</dbReference>
<gene>
    <name evidence="1" type="ORF">NS365_13305</name>
</gene>